<dbReference type="GO" id="GO:0016787">
    <property type="term" value="F:hydrolase activity"/>
    <property type="evidence" value="ECO:0007669"/>
    <property type="project" value="UniProtKB-KW"/>
</dbReference>
<evidence type="ECO:0000313" key="4">
    <source>
        <dbReference type="Proteomes" id="UP000573729"/>
    </source>
</evidence>
<evidence type="ECO:0000259" key="2">
    <source>
        <dbReference type="Pfam" id="PF00326"/>
    </source>
</evidence>
<dbReference type="PANTHER" id="PTHR48081">
    <property type="entry name" value="AB HYDROLASE SUPERFAMILY PROTEIN C4A8.06C"/>
    <property type="match status" value="1"/>
</dbReference>
<evidence type="ECO:0000313" key="3">
    <source>
        <dbReference type="EMBL" id="MBB4668234.1"/>
    </source>
</evidence>
<dbReference type="SUPFAM" id="SSF53474">
    <property type="entry name" value="alpha/beta-Hydrolases"/>
    <property type="match status" value="1"/>
</dbReference>
<organism evidence="3 4">
    <name type="scientific">Microbacterium marinum</name>
    <dbReference type="NCBI Taxonomy" id="421115"/>
    <lineage>
        <taxon>Bacteria</taxon>
        <taxon>Bacillati</taxon>
        <taxon>Actinomycetota</taxon>
        <taxon>Actinomycetes</taxon>
        <taxon>Micrococcales</taxon>
        <taxon>Microbacteriaceae</taxon>
        <taxon>Microbacterium</taxon>
    </lineage>
</organism>
<reference evidence="3 4" key="1">
    <citation type="submission" date="2020-08" db="EMBL/GenBank/DDBJ databases">
        <title>Sequencing the genomes of 1000 actinobacteria strains.</title>
        <authorList>
            <person name="Klenk H.-P."/>
        </authorList>
    </citation>
    <scope>NUCLEOTIDE SEQUENCE [LARGE SCALE GENOMIC DNA]</scope>
    <source>
        <strain evidence="3 4">DSM 24947</strain>
    </source>
</reference>
<dbReference type="InterPro" id="IPR001375">
    <property type="entry name" value="Peptidase_S9_cat"/>
</dbReference>
<name>A0A7W7BSX3_9MICO</name>
<feature type="domain" description="Peptidase S9 prolyl oligopeptidase catalytic" evidence="2">
    <location>
        <begin position="67"/>
        <end position="190"/>
    </location>
</feature>
<keyword evidence="1" id="KW-0378">Hydrolase</keyword>
<sequence>MPHGDHIIVLPGGGYERHADHEGEPVAQWLRDLGLTASVFAYPVRTRHPEPLRAIRGAITAARSQGATRVGLLGFSAGGHAAAFAAVAPGATPDERVDLAITAYPVVSMELDSHRGSRVQLLGDDAAPILRTQTSADRLVTADTPPFFIWHTADDEAVPVAHSLLLASALSAQSVPYELHVYESGVHGLGLAPDAGTAEGWTTACEQWLRARGWID</sequence>
<dbReference type="Proteomes" id="UP000573729">
    <property type="component" value="Unassembled WGS sequence"/>
</dbReference>
<proteinExistence type="predicted"/>
<comment type="caution">
    <text evidence="3">The sequence shown here is derived from an EMBL/GenBank/DDBJ whole genome shotgun (WGS) entry which is preliminary data.</text>
</comment>
<dbReference type="InterPro" id="IPR050300">
    <property type="entry name" value="GDXG_lipolytic_enzyme"/>
</dbReference>
<evidence type="ECO:0000256" key="1">
    <source>
        <dbReference type="ARBA" id="ARBA00022801"/>
    </source>
</evidence>
<dbReference type="InterPro" id="IPR029058">
    <property type="entry name" value="AB_hydrolase_fold"/>
</dbReference>
<protein>
    <submittedName>
        <fullName evidence="3">Acetyl esterase/lipase</fullName>
    </submittedName>
</protein>
<dbReference type="AlphaFoldDB" id="A0A7W7BSX3"/>
<dbReference type="PANTHER" id="PTHR48081:SF6">
    <property type="entry name" value="PEPTIDASE S9 PROLYL OLIGOPEPTIDASE CATALYTIC DOMAIN-CONTAINING PROTEIN"/>
    <property type="match status" value="1"/>
</dbReference>
<dbReference type="Pfam" id="PF00326">
    <property type="entry name" value="Peptidase_S9"/>
    <property type="match status" value="1"/>
</dbReference>
<keyword evidence="4" id="KW-1185">Reference proteome</keyword>
<dbReference type="Gene3D" id="3.40.50.1820">
    <property type="entry name" value="alpha/beta hydrolase"/>
    <property type="match status" value="1"/>
</dbReference>
<accession>A0A7W7BSX3</accession>
<dbReference type="RefSeq" id="WP_184219923.1">
    <property type="nucleotide sequence ID" value="NZ_JACHMD010000001.1"/>
</dbReference>
<gene>
    <name evidence="3" type="ORF">BKA24_002943</name>
</gene>
<dbReference type="EMBL" id="JACHMD010000001">
    <property type="protein sequence ID" value="MBB4668234.1"/>
    <property type="molecule type" value="Genomic_DNA"/>
</dbReference>